<dbReference type="InterPro" id="IPR026022">
    <property type="entry name" value="PhoU_dom"/>
</dbReference>
<evidence type="ECO:0000313" key="10">
    <source>
        <dbReference type="Proteomes" id="UP000653127"/>
    </source>
</evidence>
<name>A0A926DYY1_9FIRM</name>
<dbReference type="GO" id="GO:0030643">
    <property type="term" value="P:intracellular phosphate ion homeostasis"/>
    <property type="evidence" value="ECO:0007669"/>
    <property type="project" value="InterPro"/>
</dbReference>
<dbReference type="FunFam" id="1.20.58.220:FF:000004">
    <property type="entry name" value="Phosphate-specific transport system accessory protein PhoU"/>
    <property type="match status" value="1"/>
</dbReference>
<organism evidence="9 10">
    <name type="scientific">Ligaoa zhengdingensis</name>
    <dbReference type="NCBI Taxonomy" id="2763658"/>
    <lineage>
        <taxon>Bacteria</taxon>
        <taxon>Bacillati</taxon>
        <taxon>Bacillota</taxon>
        <taxon>Clostridia</taxon>
        <taxon>Eubacteriales</taxon>
        <taxon>Oscillospiraceae</taxon>
        <taxon>Ligaoa</taxon>
    </lineage>
</organism>
<gene>
    <name evidence="9" type="primary">phoU</name>
    <name evidence="9" type="ORF">H8711_04230</name>
</gene>
<evidence type="ECO:0000256" key="2">
    <source>
        <dbReference type="ARBA" id="ARBA00008107"/>
    </source>
</evidence>
<accession>A0A926DYY1</accession>
<evidence type="ECO:0000256" key="6">
    <source>
        <dbReference type="ARBA" id="ARBA00022592"/>
    </source>
</evidence>
<dbReference type="InterPro" id="IPR038078">
    <property type="entry name" value="PhoU-like_sf"/>
</dbReference>
<dbReference type="GO" id="GO:0005737">
    <property type="term" value="C:cytoplasm"/>
    <property type="evidence" value="ECO:0007669"/>
    <property type="project" value="UniProtKB-SubCell"/>
</dbReference>
<dbReference type="RefSeq" id="WP_249282297.1">
    <property type="nucleotide sequence ID" value="NZ_JACRST010000004.1"/>
</dbReference>
<evidence type="ECO:0000256" key="4">
    <source>
        <dbReference type="ARBA" id="ARBA00022448"/>
    </source>
</evidence>
<dbReference type="PIRSF" id="PIRSF003107">
    <property type="entry name" value="PhoU"/>
    <property type="match status" value="1"/>
</dbReference>
<comment type="subunit">
    <text evidence="3 7">Homodimer.</text>
</comment>
<sequence length="222" mass="25020">MTARSTFDMELEQLNLDLIKMGGMIEEAIAKSIRALEQSNTAIASEIIQSDHSVDDMEKQIEARCLRLLMRQQPVARDLRAISTALKMITDMERIGDHAADIAELTIRLDGNKPEAMAQHIPDMADIATQMVRACVQSFIENDLDLAKATIQRDDEVDDLFNVVRDELIKMLENGSDAETANQAIDLMMIAKYLERIGDHAVNICEWVVFYDTGLHKETQIL</sequence>
<dbReference type="AlphaFoldDB" id="A0A926DYY1"/>
<comment type="similarity">
    <text evidence="2 7">Belongs to the PhoU family.</text>
</comment>
<evidence type="ECO:0000256" key="7">
    <source>
        <dbReference type="PIRNR" id="PIRNR003107"/>
    </source>
</evidence>
<feature type="domain" description="PhoU" evidence="8">
    <location>
        <begin position="121"/>
        <end position="208"/>
    </location>
</feature>
<keyword evidence="6 7" id="KW-0592">Phosphate transport</keyword>
<keyword evidence="10" id="KW-1185">Reference proteome</keyword>
<comment type="function">
    <text evidence="7">Plays a role in the regulation of phosphate uptake.</text>
</comment>
<dbReference type="NCBIfam" id="TIGR02135">
    <property type="entry name" value="phoU_full"/>
    <property type="match status" value="1"/>
</dbReference>
<dbReference type="PANTHER" id="PTHR42930">
    <property type="entry name" value="PHOSPHATE-SPECIFIC TRANSPORT SYSTEM ACCESSORY PROTEIN PHOU"/>
    <property type="match status" value="1"/>
</dbReference>
<dbReference type="GO" id="GO:0006817">
    <property type="term" value="P:phosphate ion transport"/>
    <property type="evidence" value="ECO:0007669"/>
    <property type="project" value="UniProtKB-KW"/>
</dbReference>
<dbReference type="PANTHER" id="PTHR42930:SF3">
    <property type="entry name" value="PHOSPHATE-SPECIFIC TRANSPORT SYSTEM ACCESSORY PROTEIN PHOU"/>
    <property type="match status" value="1"/>
</dbReference>
<proteinExistence type="inferred from homology"/>
<dbReference type="EMBL" id="JACRST010000004">
    <property type="protein sequence ID" value="MBC8546142.1"/>
    <property type="molecule type" value="Genomic_DNA"/>
</dbReference>
<feature type="domain" description="PhoU" evidence="8">
    <location>
        <begin position="19"/>
        <end position="105"/>
    </location>
</feature>
<keyword evidence="5 7" id="KW-0963">Cytoplasm</keyword>
<dbReference type="Pfam" id="PF01895">
    <property type="entry name" value="PhoU"/>
    <property type="match status" value="2"/>
</dbReference>
<dbReference type="Gene3D" id="1.20.58.220">
    <property type="entry name" value="Phosphate transport system protein phou homolog 2, domain 2"/>
    <property type="match status" value="1"/>
</dbReference>
<reference evidence="9" key="1">
    <citation type="submission" date="2020-08" db="EMBL/GenBank/DDBJ databases">
        <title>Genome public.</title>
        <authorList>
            <person name="Liu C."/>
            <person name="Sun Q."/>
        </authorList>
    </citation>
    <scope>NUCLEOTIDE SEQUENCE</scope>
    <source>
        <strain evidence="9">NSJ-31</strain>
    </source>
</reference>
<evidence type="ECO:0000313" key="9">
    <source>
        <dbReference type="EMBL" id="MBC8546142.1"/>
    </source>
</evidence>
<comment type="subcellular location">
    <subcellularLocation>
        <location evidence="1 7">Cytoplasm</location>
    </subcellularLocation>
</comment>
<dbReference type="InterPro" id="IPR028366">
    <property type="entry name" value="PhoU"/>
</dbReference>
<protein>
    <recommendedName>
        <fullName evidence="7">Phosphate-specific transport system accessory protein PhoU</fullName>
    </recommendedName>
</protein>
<dbReference type="Proteomes" id="UP000653127">
    <property type="component" value="Unassembled WGS sequence"/>
</dbReference>
<dbReference type="GO" id="GO:0045936">
    <property type="term" value="P:negative regulation of phosphate metabolic process"/>
    <property type="evidence" value="ECO:0007669"/>
    <property type="project" value="InterPro"/>
</dbReference>
<evidence type="ECO:0000259" key="8">
    <source>
        <dbReference type="Pfam" id="PF01895"/>
    </source>
</evidence>
<dbReference type="SUPFAM" id="SSF109755">
    <property type="entry name" value="PhoU-like"/>
    <property type="match status" value="1"/>
</dbReference>
<keyword evidence="4 7" id="KW-0813">Transport</keyword>
<evidence type="ECO:0000256" key="3">
    <source>
        <dbReference type="ARBA" id="ARBA00011738"/>
    </source>
</evidence>
<evidence type="ECO:0000256" key="5">
    <source>
        <dbReference type="ARBA" id="ARBA00022490"/>
    </source>
</evidence>
<comment type="caution">
    <text evidence="9">The sequence shown here is derived from an EMBL/GenBank/DDBJ whole genome shotgun (WGS) entry which is preliminary data.</text>
</comment>
<evidence type="ECO:0000256" key="1">
    <source>
        <dbReference type="ARBA" id="ARBA00004496"/>
    </source>
</evidence>